<dbReference type="Pfam" id="PF14111">
    <property type="entry name" value="DUF4283"/>
    <property type="match status" value="1"/>
</dbReference>
<gene>
    <name evidence="2" type="ORF">Goarm_004959</name>
</gene>
<accession>A0A7J9JYD7</accession>
<comment type="caution">
    <text evidence="2">The sequence shown here is derived from an EMBL/GenBank/DDBJ whole genome shotgun (WGS) entry which is preliminary data.</text>
</comment>
<sequence>DSIADLLLEDEEEETIHLGVDVFEREIPYVNYYVGTFLTSSVVNFQVIKSTLVNVWRPIGGDSVSDLGHERFLFHFYFKVDVVRVKRNGPWTFNSHLLVLHPLKEGDDRLSLGHGESFCPIKAHSPRQECVSDRLSLYRPSQGEIWLRRANGWWRTMGVVAPNL</sequence>
<dbReference type="Proteomes" id="UP000593575">
    <property type="component" value="Unassembled WGS sequence"/>
</dbReference>
<organism evidence="2 3">
    <name type="scientific">Gossypium armourianum</name>
    <dbReference type="NCBI Taxonomy" id="34283"/>
    <lineage>
        <taxon>Eukaryota</taxon>
        <taxon>Viridiplantae</taxon>
        <taxon>Streptophyta</taxon>
        <taxon>Embryophyta</taxon>
        <taxon>Tracheophyta</taxon>
        <taxon>Spermatophyta</taxon>
        <taxon>Magnoliopsida</taxon>
        <taxon>eudicotyledons</taxon>
        <taxon>Gunneridae</taxon>
        <taxon>Pentapetalae</taxon>
        <taxon>rosids</taxon>
        <taxon>malvids</taxon>
        <taxon>Malvales</taxon>
        <taxon>Malvaceae</taxon>
        <taxon>Malvoideae</taxon>
        <taxon>Gossypium</taxon>
    </lineage>
</organism>
<evidence type="ECO:0000259" key="1">
    <source>
        <dbReference type="Pfam" id="PF14111"/>
    </source>
</evidence>
<proteinExistence type="predicted"/>
<name>A0A7J9JYD7_9ROSI</name>
<evidence type="ECO:0000313" key="3">
    <source>
        <dbReference type="Proteomes" id="UP000593575"/>
    </source>
</evidence>
<dbReference type="InterPro" id="IPR025558">
    <property type="entry name" value="DUF4283"/>
</dbReference>
<dbReference type="EMBL" id="JABFAE010000010">
    <property type="protein sequence ID" value="MBA0839203.1"/>
    <property type="molecule type" value="Genomic_DNA"/>
</dbReference>
<feature type="domain" description="DUF4283" evidence="1">
    <location>
        <begin position="34"/>
        <end position="105"/>
    </location>
</feature>
<feature type="non-terminal residue" evidence="2">
    <location>
        <position position="1"/>
    </location>
</feature>
<reference evidence="2 3" key="1">
    <citation type="journal article" date="2019" name="Genome Biol. Evol.">
        <title>Insights into the evolution of the New World diploid cottons (Gossypium, subgenus Houzingenia) based on genome sequencing.</title>
        <authorList>
            <person name="Grover C.E."/>
            <person name="Arick M.A. 2nd"/>
            <person name="Thrash A."/>
            <person name="Conover J.L."/>
            <person name="Sanders W.S."/>
            <person name="Peterson D.G."/>
            <person name="Frelichowski J.E."/>
            <person name="Scheffler J.A."/>
            <person name="Scheffler B.E."/>
            <person name="Wendel J.F."/>
        </authorList>
    </citation>
    <scope>NUCLEOTIDE SEQUENCE [LARGE SCALE GENOMIC DNA]</scope>
    <source>
        <strain evidence="2">6</strain>
        <tissue evidence="2">Leaf</tissue>
    </source>
</reference>
<evidence type="ECO:0000313" key="2">
    <source>
        <dbReference type="EMBL" id="MBA0839203.1"/>
    </source>
</evidence>
<protein>
    <recommendedName>
        <fullName evidence="1">DUF4283 domain-containing protein</fullName>
    </recommendedName>
</protein>
<dbReference type="AlphaFoldDB" id="A0A7J9JYD7"/>
<feature type="non-terminal residue" evidence="2">
    <location>
        <position position="164"/>
    </location>
</feature>
<keyword evidence="3" id="KW-1185">Reference proteome</keyword>